<comment type="caution">
    <text evidence="2">The sequence shown here is derived from an EMBL/GenBank/DDBJ whole genome shotgun (WGS) entry which is preliminary data.</text>
</comment>
<dbReference type="Pfam" id="PF13290">
    <property type="entry name" value="CHB_HEX_C_1"/>
    <property type="match status" value="1"/>
</dbReference>
<dbReference type="AlphaFoldDB" id="A0A2M9ZAV1"/>
<protein>
    <recommendedName>
        <fullName evidence="1">GH29D-like beta-sandwich domain-containing protein</fullName>
    </recommendedName>
</protein>
<organism evidence="2 3">
    <name type="scientific">Leptospira wolffii</name>
    <dbReference type="NCBI Taxonomy" id="409998"/>
    <lineage>
        <taxon>Bacteria</taxon>
        <taxon>Pseudomonadati</taxon>
        <taxon>Spirochaetota</taxon>
        <taxon>Spirochaetia</taxon>
        <taxon>Leptospirales</taxon>
        <taxon>Leptospiraceae</taxon>
        <taxon>Leptospira</taxon>
    </lineage>
</organism>
<evidence type="ECO:0000259" key="1">
    <source>
        <dbReference type="Pfam" id="PF13290"/>
    </source>
</evidence>
<evidence type="ECO:0000313" key="3">
    <source>
        <dbReference type="Proteomes" id="UP000231912"/>
    </source>
</evidence>
<sequence>MLNNVSLLFTPLLILQLIFLTNCGKSQDDPLWILLLLSPKDVTVIPPENPNFSPSGGGSYTGGQSITLTSNTGGADIYYTKNGQDPETSGTLYSSPISCYYPAFTLKAVSKKDGQFSQITSSGFNCNLCTMNSQCPGYVCSGGLCQ</sequence>
<evidence type="ECO:0000313" key="2">
    <source>
        <dbReference type="EMBL" id="PJZ65467.1"/>
    </source>
</evidence>
<accession>A0A2M9ZAV1</accession>
<feature type="domain" description="GH29D-like beta-sandwich" evidence="1">
    <location>
        <begin position="57"/>
        <end position="117"/>
    </location>
</feature>
<dbReference type="EMBL" id="NPDT01000005">
    <property type="protein sequence ID" value="PJZ65467.1"/>
    <property type="molecule type" value="Genomic_DNA"/>
</dbReference>
<proteinExistence type="predicted"/>
<dbReference type="InterPro" id="IPR059177">
    <property type="entry name" value="GH29D-like_dom"/>
</dbReference>
<gene>
    <name evidence="2" type="ORF">CH371_13865</name>
</gene>
<dbReference type="RefSeq" id="WP_100759419.1">
    <property type="nucleotide sequence ID" value="NZ_NPDT01000005.1"/>
</dbReference>
<name>A0A2M9ZAV1_9LEPT</name>
<reference evidence="2 3" key="1">
    <citation type="submission" date="2017-07" db="EMBL/GenBank/DDBJ databases">
        <title>Leptospira spp. isolated from tropical soils.</title>
        <authorList>
            <person name="Thibeaux R."/>
            <person name="Iraola G."/>
            <person name="Ferres I."/>
            <person name="Bierque E."/>
            <person name="Girault D."/>
            <person name="Soupe-Gilbert M.-E."/>
            <person name="Picardeau M."/>
            <person name="Goarant C."/>
        </authorList>
    </citation>
    <scope>NUCLEOTIDE SEQUENCE [LARGE SCALE GENOMIC DNA]</scope>
    <source>
        <strain evidence="2 3">FH2-C-A2</strain>
    </source>
</reference>
<dbReference type="Proteomes" id="UP000231912">
    <property type="component" value="Unassembled WGS sequence"/>
</dbReference>